<dbReference type="OrthoDB" id="5338644at2"/>
<dbReference type="Proteomes" id="UP000290191">
    <property type="component" value="Unassembled WGS sequence"/>
</dbReference>
<evidence type="ECO:0000256" key="1">
    <source>
        <dbReference type="SAM" id="SignalP"/>
    </source>
</evidence>
<dbReference type="EMBL" id="PDKO01000016">
    <property type="protein sequence ID" value="RXJ61395.1"/>
    <property type="molecule type" value="Genomic_DNA"/>
</dbReference>
<evidence type="ECO:0000313" key="3">
    <source>
        <dbReference type="Proteomes" id="UP000290191"/>
    </source>
</evidence>
<sequence>MAKIIKYLFFITILAFFSACSVTQDDIRGALQSNSAELITKDKKKLQELLVKFKTKLDKRNPNNFSKKNRQKIYISIEDFNKKLYLKYKKKVLKDYKDYLQMAFSKDSLFNRNDYLILGMTYMISNAYSIENFHALTAFQFDKEKLHNLYKNLQVIRWRIKVEKDLKDDYLFLTWQNNWQIQLEKLLQKRPDISYEEIKDLEYIKNKKETLFSHSNFSFEVLLTQMIDRVENSLKALGEEPRDLSISALTFFVFL</sequence>
<protein>
    <recommendedName>
        <fullName evidence="4">Lipoprotein</fullName>
    </recommendedName>
</protein>
<organism evidence="2 3">
    <name type="scientific">Halarcobacter anaerophilus</name>
    <dbReference type="NCBI Taxonomy" id="877500"/>
    <lineage>
        <taxon>Bacteria</taxon>
        <taxon>Pseudomonadati</taxon>
        <taxon>Campylobacterota</taxon>
        <taxon>Epsilonproteobacteria</taxon>
        <taxon>Campylobacterales</taxon>
        <taxon>Arcobacteraceae</taxon>
        <taxon>Halarcobacter</taxon>
    </lineage>
</organism>
<keyword evidence="1" id="KW-0732">Signal</keyword>
<feature type="signal peptide" evidence="1">
    <location>
        <begin position="1"/>
        <end position="21"/>
    </location>
</feature>
<accession>A0A4Q0XWL3</accession>
<dbReference type="STRING" id="877500.GCA_000935065_00914"/>
<dbReference type="RefSeq" id="WP_129082950.1">
    <property type="nucleotide sequence ID" value="NZ_CP041070.1"/>
</dbReference>
<comment type="caution">
    <text evidence="2">The sequence shown here is derived from an EMBL/GenBank/DDBJ whole genome shotgun (WGS) entry which is preliminary data.</text>
</comment>
<feature type="chain" id="PRO_5020288577" description="Lipoprotein" evidence="1">
    <location>
        <begin position="22"/>
        <end position="255"/>
    </location>
</feature>
<dbReference type="AlphaFoldDB" id="A0A4Q0XWL3"/>
<reference evidence="2 3" key="1">
    <citation type="submission" date="2017-10" db="EMBL/GenBank/DDBJ databases">
        <title>Genomics of the genus Arcobacter.</title>
        <authorList>
            <person name="Perez-Cataluna A."/>
            <person name="Figueras M.J."/>
        </authorList>
    </citation>
    <scope>NUCLEOTIDE SEQUENCE [LARGE SCALE GENOMIC DNA]</scope>
    <source>
        <strain evidence="2 3">DSM 24636</strain>
    </source>
</reference>
<proteinExistence type="predicted"/>
<name>A0A4Q0XWL3_9BACT</name>
<gene>
    <name evidence="2" type="ORF">CRV06_14015</name>
</gene>
<evidence type="ECO:0000313" key="2">
    <source>
        <dbReference type="EMBL" id="RXJ61395.1"/>
    </source>
</evidence>
<evidence type="ECO:0008006" key="4">
    <source>
        <dbReference type="Google" id="ProtNLM"/>
    </source>
</evidence>
<dbReference type="PROSITE" id="PS51257">
    <property type="entry name" value="PROKAR_LIPOPROTEIN"/>
    <property type="match status" value="1"/>
</dbReference>
<keyword evidence="3" id="KW-1185">Reference proteome</keyword>